<dbReference type="GO" id="GO:0003964">
    <property type="term" value="F:RNA-directed DNA polymerase activity"/>
    <property type="evidence" value="ECO:0007669"/>
    <property type="project" value="UniProtKB-KW"/>
</dbReference>
<reference evidence="2" key="1">
    <citation type="journal article" date="2019" name="Plant Biotechnol. J.">
        <title>Genome sequencing of the Australian wild diploid species Gossypium australe highlights disease resistance and delayed gland morphogenesis.</title>
        <authorList>
            <person name="Cai Y."/>
            <person name="Cai X."/>
            <person name="Wang Q."/>
            <person name="Wang P."/>
            <person name="Zhang Y."/>
            <person name="Cai C."/>
            <person name="Xu Y."/>
            <person name="Wang K."/>
            <person name="Zhou Z."/>
            <person name="Wang C."/>
            <person name="Geng S."/>
            <person name="Li B."/>
            <person name="Dong Q."/>
            <person name="Hou Y."/>
            <person name="Wang H."/>
            <person name="Ai P."/>
            <person name="Liu Z."/>
            <person name="Yi F."/>
            <person name="Sun M."/>
            <person name="An G."/>
            <person name="Cheng J."/>
            <person name="Zhang Y."/>
            <person name="Shi Q."/>
            <person name="Xie Y."/>
            <person name="Shi X."/>
            <person name="Chang Y."/>
            <person name="Huang F."/>
            <person name="Chen Y."/>
            <person name="Hong S."/>
            <person name="Mi L."/>
            <person name="Sun Q."/>
            <person name="Zhang L."/>
            <person name="Zhou B."/>
            <person name="Peng R."/>
            <person name="Zhang X."/>
            <person name="Liu F."/>
        </authorList>
    </citation>
    <scope>NUCLEOTIDE SEQUENCE [LARGE SCALE GENOMIC DNA]</scope>
    <source>
        <strain evidence="2">cv. PA1801</strain>
    </source>
</reference>
<organism evidence="1 2">
    <name type="scientific">Gossypium australe</name>
    <dbReference type="NCBI Taxonomy" id="47621"/>
    <lineage>
        <taxon>Eukaryota</taxon>
        <taxon>Viridiplantae</taxon>
        <taxon>Streptophyta</taxon>
        <taxon>Embryophyta</taxon>
        <taxon>Tracheophyta</taxon>
        <taxon>Spermatophyta</taxon>
        <taxon>Magnoliopsida</taxon>
        <taxon>eudicotyledons</taxon>
        <taxon>Gunneridae</taxon>
        <taxon>Pentapetalae</taxon>
        <taxon>rosids</taxon>
        <taxon>malvids</taxon>
        <taxon>Malvales</taxon>
        <taxon>Malvaceae</taxon>
        <taxon>Malvoideae</taxon>
        <taxon>Gossypium</taxon>
    </lineage>
</organism>
<protein>
    <submittedName>
        <fullName evidence="1">Reverse transcriptase</fullName>
    </submittedName>
</protein>
<keyword evidence="2" id="KW-1185">Reference proteome</keyword>
<dbReference type="OrthoDB" id="1193721at2759"/>
<sequence length="80" mass="9635">MHTLESSAPNPWSQRLDLALWAYRITFKTPLRMSPYKLVYGKTCHFPLELEHKSYWALNELNLDLKFVRDKRMLQHNNCK</sequence>
<keyword evidence="1" id="KW-0695">RNA-directed DNA polymerase</keyword>
<dbReference type="Proteomes" id="UP000325315">
    <property type="component" value="Unassembled WGS sequence"/>
</dbReference>
<dbReference type="Gene3D" id="3.30.420.10">
    <property type="entry name" value="Ribonuclease H-like superfamily/Ribonuclease H"/>
    <property type="match status" value="1"/>
</dbReference>
<comment type="caution">
    <text evidence="1">The sequence shown here is derived from an EMBL/GenBank/DDBJ whole genome shotgun (WGS) entry which is preliminary data.</text>
</comment>
<dbReference type="GO" id="GO:0003676">
    <property type="term" value="F:nucleic acid binding"/>
    <property type="evidence" value="ECO:0007669"/>
    <property type="project" value="InterPro"/>
</dbReference>
<keyword evidence="1" id="KW-0548">Nucleotidyltransferase</keyword>
<accession>A0A5B6VCX8</accession>
<proteinExistence type="predicted"/>
<keyword evidence="1" id="KW-0808">Transferase</keyword>
<name>A0A5B6VCX8_9ROSI</name>
<gene>
    <name evidence="1" type="ORF">EPI10_001948</name>
</gene>
<dbReference type="InterPro" id="IPR036397">
    <property type="entry name" value="RNaseH_sf"/>
</dbReference>
<dbReference type="AlphaFoldDB" id="A0A5B6VCX8"/>
<evidence type="ECO:0000313" key="2">
    <source>
        <dbReference type="Proteomes" id="UP000325315"/>
    </source>
</evidence>
<evidence type="ECO:0000313" key="1">
    <source>
        <dbReference type="EMBL" id="KAA3466887.1"/>
    </source>
</evidence>
<dbReference type="EMBL" id="SMMG02000007">
    <property type="protein sequence ID" value="KAA3466887.1"/>
    <property type="molecule type" value="Genomic_DNA"/>
</dbReference>